<evidence type="ECO:0000313" key="3">
    <source>
        <dbReference type="Proteomes" id="UP000250235"/>
    </source>
</evidence>
<gene>
    <name evidence="2" type="ORF">F511_32216</name>
</gene>
<organism evidence="2 3">
    <name type="scientific">Dorcoceras hygrometricum</name>
    <dbReference type="NCBI Taxonomy" id="472368"/>
    <lineage>
        <taxon>Eukaryota</taxon>
        <taxon>Viridiplantae</taxon>
        <taxon>Streptophyta</taxon>
        <taxon>Embryophyta</taxon>
        <taxon>Tracheophyta</taxon>
        <taxon>Spermatophyta</taxon>
        <taxon>Magnoliopsida</taxon>
        <taxon>eudicotyledons</taxon>
        <taxon>Gunneridae</taxon>
        <taxon>Pentapetalae</taxon>
        <taxon>asterids</taxon>
        <taxon>lamiids</taxon>
        <taxon>Lamiales</taxon>
        <taxon>Gesneriaceae</taxon>
        <taxon>Didymocarpoideae</taxon>
        <taxon>Trichosporeae</taxon>
        <taxon>Loxocarpinae</taxon>
        <taxon>Dorcoceras</taxon>
    </lineage>
</organism>
<keyword evidence="3" id="KW-1185">Reference proteome</keyword>
<proteinExistence type="predicted"/>
<feature type="region of interest" description="Disordered" evidence="1">
    <location>
        <begin position="144"/>
        <end position="178"/>
    </location>
</feature>
<dbReference type="EMBL" id="KQ992456">
    <property type="protein sequence ID" value="KZV50349.1"/>
    <property type="molecule type" value="Genomic_DNA"/>
</dbReference>
<name>A0A2Z7D0C6_9LAMI</name>
<reference evidence="2 3" key="1">
    <citation type="journal article" date="2015" name="Proc. Natl. Acad. Sci. U.S.A.">
        <title>The resurrection genome of Boea hygrometrica: A blueprint for survival of dehydration.</title>
        <authorList>
            <person name="Xiao L."/>
            <person name="Yang G."/>
            <person name="Zhang L."/>
            <person name="Yang X."/>
            <person name="Zhao S."/>
            <person name="Ji Z."/>
            <person name="Zhou Q."/>
            <person name="Hu M."/>
            <person name="Wang Y."/>
            <person name="Chen M."/>
            <person name="Xu Y."/>
            <person name="Jin H."/>
            <person name="Xiao X."/>
            <person name="Hu G."/>
            <person name="Bao F."/>
            <person name="Hu Y."/>
            <person name="Wan P."/>
            <person name="Li L."/>
            <person name="Deng X."/>
            <person name="Kuang T."/>
            <person name="Xiang C."/>
            <person name="Zhu J.K."/>
            <person name="Oliver M.J."/>
            <person name="He Y."/>
        </authorList>
    </citation>
    <scope>NUCLEOTIDE SEQUENCE [LARGE SCALE GENOMIC DNA]</scope>
    <source>
        <strain evidence="3">cv. XS01</strain>
    </source>
</reference>
<feature type="compositionally biased region" description="Polar residues" evidence="1">
    <location>
        <begin position="9"/>
        <end position="18"/>
    </location>
</feature>
<protein>
    <submittedName>
        <fullName evidence="2">Uncharacterized protein</fullName>
    </submittedName>
</protein>
<sequence>MVSVARQRPANTRSTRSQRAFKRPPSSTNSGSRRGTCGQRASLSCDVSAVIRSSGAKRRLSSSHHRVQLIGQRVANDFTGGAWTGPTSRAMREAPRAHAAMVSSGAPPPMAAAGDRLLNCGSICQSGPRPDPRLLRQAALEALTRSARTDSPRRIGRKQFFRRRRRRRGRGEEGAASK</sequence>
<evidence type="ECO:0000256" key="1">
    <source>
        <dbReference type="SAM" id="MobiDB-lite"/>
    </source>
</evidence>
<dbReference type="Proteomes" id="UP000250235">
    <property type="component" value="Unassembled WGS sequence"/>
</dbReference>
<evidence type="ECO:0000313" key="2">
    <source>
        <dbReference type="EMBL" id="KZV50349.1"/>
    </source>
</evidence>
<feature type="region of interest" description="Disordered" evidence="1">
    <location>
        <begin position="1"/>
        <end position="39"/>
    </location>
</feature>
<feature type="compositionally biased region" description="Basic residues" evidence="1">
    <location>
        <begin position="154"/>
        <end position="169"/>
    </location>
</feature>
<dbReference type="AlphaFoldDB" id="A0A2Z7D0C6"/>
<accession>A0A2Z7D0C6</accession>